<comment type="caution">
    <text evidence="1">The sequence shown here is derived from an EMBL/GenBank/DDBJ whole genome shotgun (WGS) entry which is preliminary data.</text>
</comment>
<protein>
    <submittedName>
        <fullName evidence="1">Uncharacterized protein</fullName>
    </submittedName>
</protein>
<dbReference type="AlphaFoldDB" id="A0A6D2K6L6"/>
<sequence>MSHARCSVIHWGSLQASGSSPTPESHHQRSARQRVILLSWRLRGEWSWDFTVVWRSQSTVSAASSLLQRPSRLMNQTLSMLVKCEEICKTFLETKII</sequence>
<dbReference type="Proteomes" id="UP000467841">
    <property type="component" value="Unassembled WGS sequence"/>
</dbReference>
<accession>A0A6D2K6L6</accession>
<evidence type="ECO:0000313" key="2">
    <source>
        <dbReference type="Proteomes" id="UP000467841"/>
    </source>
</evidence>
<dbReference type="EMBL" id="CACVBM020001429">
    <property type="protein sequence ID" value="CAA7049902.1"/>
    <property type="molecule type" value="Genomic_DNA"/>
</dbReference>
<name>A0A6D2K6L6_9BRAS</name>
<organism evidence="1 2">
    <name type="scientific">Microthlaspi erraticum</name>
    <dbReference type="NCBI Taxonomy" id="1685480"/>
    <lineage>
        <taxon>Eukaryota</taxon>
        <taxon>Viridiplantae</taxon>
        <taxon>Streptophyta</taxon>
        <taxon>Embryophyta</taxon>
        <taxon>Tracheophyta</taxon>
        <taxon>Spermatophyta</taxon>
        <taxon>Magnoliopsida</taxon>
        <taxon>eudicotyledons</taxon>
        <taxon>Gunneridae</taxon>
        <taxon>Pentapetalae</taxon>
        <taxon>rosids</taxon>
        <taxon>malvids</taxon>
        <taxon>Brassicales</taxon>
        <taxon>Brassicaceae</taxon>
        <taxon>Coluteocarpeae</taxon>
        <taxon>Microthlaspi</taxon>
    </lineage>
</organism>
<keyword evidence="2" id="KW-1185">Reference proteome</keyword>
<evidence type="ECO:0000313" key="1">
    <source>
        <dbReference type="EMBL" id="CAA7049902.1"/>
    </source>
</evidence>
<gene>
    <name evidence="1" type="ORF">MERR_LOCUS37137</name>
</gene>
<reference evidence="1" key="1">
    <citation type="submission" date="2020-01" db="EMBL/GenBank/DDBJ databases">
        <authorList>
            <person name="Mishra B."/>
        </authorList>
    </citation>
    <scope>NUCLEOTIDE SEQUENCE [LARGE SCALE GENOMIC DNA]</scope>
</reference>
<proteinExistence type="predicted"/>